<feature type="domain" description="Xylulose 5-phosphate/Fructose 6-phosphate phosphoketolase N-terminal" evidence="1">
    <location>
        <begin position="3"/>
        <end position="45"/>
    </location>
</feature>
<dbReference type="Proteomes" id="UP001183222">
    <property type="component" value="Unassembled WGS sequence"/>
</dbReference>
<proteinExistence type="predicted"/>
<name>A0ABU2K5B0_9ACTN</name>
<dbReference type="Gene3D" id="3.40.50.970">
    <property type="match status" value="1"/>
</dbReference>
<keyword evidence="3" id="KW-1185">Reference proteome</keyword>
<dbReference type="Pfam" id="PF09364">
    <property type="entry name" value="XFP_N"/>
    <property type="match status" value="1"/>
</dbReference>
<dbReference type="EMBL" id="JAVREI010000002">
    <property type="protein sequence ID" value="MDT0275326.1"/>
    <property type="molecule type" value="Genomic_DNA"/>
</dbReference>
<evidence type="ECO:0000259" key="1">
    <source>
        <dbReference type="Pfam" id="PF09364"/>
    </source>
</evidence>
<evidence type="ECO:0000313" key="3">
    <source>
        <dbReference type="Proteomes" id="UP001183222"/>
    </source>
</evidence>
<organism evidence="2 3">
    <name type="scientific">Blastococcus goldschmidtiae</name>
    <dbReference type="NCBI Taxonomy" id="3075546"/>
    <lineage>
        <taxon>Bacteria</taxon>
        <taxon>Bacillati</taxon>
        <taxon>Actinomycetota</taxon>
        <taxon>Actinomycetes</taxon>
        <taxon>Geodermatophilales</taxon>
        <taxon>Geodermatophilaceae</taxon>
        <taxon>Blastococcus</taxon>
    </lineage>
</organism>
<dbReference type="InterPro" id="IPR018970">
    <property type="entry name" value="Xul5P/Fru6P_PKetolase_N"/>
</dbReference>
<dbReference type="RefSeq" id="WP_311344442.1">
    <property type="nucleotide sequence ID" value="NZ_JAVREI010000002.1"/>
</dbReference>
<protein>
    <recommendedName>
        <fullName evidence="1">Xylulose 5-phosphate/Fructose 6-phosphate phosphoketolase N-terminal domain-containing protein</fullName>
    </recommendedName>
</protein>
<gene>
    <name evidence="2" type="ORF">RM425_05370</name>
</gene>
<sequence length="69" mass="7753">MGPDELAALDAWWRAAAYLSVGQIYLMGNPLLREPLRPEHVKPRLQATGDAHRPGLPEIRRQVRELLAA</sequence>
<accession>A0ABU2K5B0</accession>
<comment type="caution">
    <text evidence="2">The sequence shown here is derived from an EMBL/GenBank/DDBJ whole genome shotgun (WGS) entry which is preliminary data.</text>
</comment>
<evidence type="ECO:0000313" key="2">
    <source>
        <dbReference type="EMBL" id="MDT0275326.1"/>
    </source>
</evidence>
<reference evidence="3" key="1">
    <citation type="submission" date="2023-07" db="EMBL/GenBank/DDBJ databases">
        <title>30 novel species of actinomycetes from the DSMZ collection.</title>
        <authorList>
            <person name="Nouioui I."/>
        </authorList>
    </citation>
    <scope>NUCLEOTIDE SEQUENCE [LARGE SCALE GENOMIC DNA]</scope>
    <source>
        <strain evidence="3">DSM 46792</strain>
    </source>
</reference>